<dbReference type="InterPro" id="IPR002549">
    <property type="entry name" value="AI-2E-like"/>
</dbReference>
<feature type="transmembrane region" description="Helical" evidence="9">
    <location>
        <begin position="302"/>
        <end position="326"/>
    </location>
</feature>
<evidence type="ECO:0000313" key="11">
    <source>
        <dbReference type="Proteomes" id="UP000236311"/>
    </source>
</evidence>
<sequence>MKFKINNKYLHWGLTAFAVIAAGITFYYFIFNSSNIMLGVGAAIDILKPVLFGLVTAYLLTPALNFVEARILIPVCDRWKIKKSARRKKVIRALGILITAFLFVALIYILISMLVSQIVPSVQGLIDNFDSYVDNVSGWITQVLEDNEDFGNYVTKTLNKYSEQFENWVNHLLPETASLIRTLSLSFIGILDVLWDFVIGFVISIYVLASKEQFASQAKKVVYAVFERNTANTVIRNFRFTHRTFIGFLSGKIVDSIIIGILCFIGTTLMGTPYAMLISLIIGVTNIIPFFGPFLGAIPSVILIFVVDPLHPLNALYFAIFALALQQFDGNILGPKILGSSTGLTGFWVIFSITFFGGLFGVLGMIVGVPIFAILYAAIRSMVNSMLKKKSLPSQSDEYENVEYIDEEGLHLTPVKAKQPKEKKRRKTHSGTADTEEENGKQ</sequence>
<name>A0A2K4ZJG7_9FIRM</name>
<dbReference type="AlphaFoldDB" id="A0A2K4ZJG7"/>
<feature type="transmembrane region" description="Helical" evidence="9">
    <location>
        <begin position="12"/>
        <end position="30"/>
    </location>
</feature>
<dbReference type="GO" id="GO:0005886">
    <property type="term" value="C:plasma membrane"/>
    <property type="evidence" value="ECO:0007669"/>
    <property type="project" value="UniProtKB-SubCell"/>
</dbReference>
<keyword evidence="7 9" id="KW-0472">Membrane</keyword>
<dbReference type="GO" id="GO:0055085">
    <property type="term" value="P:transmembrane transport"/>
    <property type="evidence" value="ECO:0007669"/>
    <property type="project" value="TreeGrafter"/>
</dbReference>
<keyword evidence="6 9" id="KW-1133">Transmembrane helix</keyword>
<evidence type="ECO:0000313" key="10">
    <source>
        <dbReference type="EMBL" id="SOY30619.1"/>
    </source>
</evidence>
<feature type="transmembrane region" description="Helical" evidence="9">
    <location>
        <begin position="346"/>
        <end position="379"/>
    </location>
</feature>
<evidence type="ECO:0000256" key="2">
    <source>
        <dbReference type="ARBA" id="ARBA00009773"/>
    </source>
</evidence>
<reference evidence="10 11" key="1">
    <citation type="submission" date="2018-01" db="EMBL/GenBank/DDBJ databases">
        <authorList>
            <person name="Gaut B.S."/>
            <person name="Morton B.R."/>
            <person name="Clegg M.T."/>
            <person name="Duvall M.R."/>
        </authorList>
    </citation>
    <scope>NUCLEOTIDE SEQUENCE [LARGE SCALE GENOMIC DNA]</scope>
    <source>
        <strain evidence="10">GP69</strain>
    </source>
</reference>
<comment type="similarity">
    <text evidence="2">Belongs to the autoinducer-2 exporter (AI-2E) (TC 2.A.86) family.</text>
</comment>
<proteinExistence type="inferred from homology"/>
<feature type="transmembrane region" description="Helical" evidence="9">
    <location>
        <begin position="245"/>
        <end position="268"/>
    </location>
</feature>
<accession>A0A2K4ZJG7</accession>
<protein>
    <submittedName>
        <fullName evidence="10">AI-2 transport protein TqsA</fullName>
    </submittedName>
</protein>
<dbReference type="RefSeq" id="WP_103240651.1">
    <property type="nucleotide sequence ID" value="NZ_JANJZD010000018.1"/>
</dbReference>
<comment type="subcellular location">
    <subcellularLocation>
        <location evidence="1">Cell membrane</location>
        <topology evidence="1">Multi-pass membrane protein</topology>
    </subcellularLocation>
</comment>
<keyword evidence="3" id="KW-0813">Transport</keyword>
<evidence type="ECO:0000256" key="1">
    <source>
        <dbReference type="ARBA" id="ARBA00004651"/>
    </source>
</evidence>
<keyword evidence="4" id="KW-1003">Cell membrane</keyword>
<dbReference type="Proteomes" id="UP000236311">
    <property type="component" value="Unassembled WGS sequence"/>
</dbReference>
<dbReference type="PANTHER" id="PTHR21716:SF53">
    <property type="entry name" value="PERMEASE PERM-RELATED"/>
    <property type="match status" value="1"/>
</dbReference>
<evidence type="ECO:0000256" key="9">
    <source>
        <dbReference type="SAM" id="Phobius"/>
    </source>
</evidence>
<feature type="transmembrane region" description="Helical" evidence="9">
    <location>
        <begin position="183"/>
        <end position="209"/>
    </location>
</feature>
<evidence type="ECO:0000256" key="3">
    <source>
        <dbReference type="ARBA" id="ARBA00022448"/>
    </source>
</evidence>
<dbReference type="OrthoDB" id="9793390at2"/>
<evidence type="ECO:0000256" key="4">
    <source>
        <dbReference type="ARBA" id="ARBA00022475"/>
    </source>
</evidence>
<evidence type="ECO:0000256" key="8">
    <source>
        <dbReference type="SAM" id="MobiDB-lite"/>
    </source>
</evidence>
<evidence type="ECO:0000256" key="5">
    <source>
        <dbReference type="ARBA" id="ARBA00022692"/>
    </source>
</evidence>
<dbReference type="Pfam" id="PF01594">
    <property type="entry name" value="AI-2E_transport"/>
    <property type="match status" value="1"/>
</dbReference>
<dbReference type="PANTHER" id="PTHR21716">
    <property type="entry name" value="TRANSMEMBRANE PROTEIN"/>
    <property type="match status" value="1"/>
</dbReference>
<keyword evidence="5 9" id="KW-0812">Transmembrane</keyword>
<evidence type="ECO:0000256" key="7">
    <source>
        <dbReference type="ARBA" id="ARBA00023136"/>
    </source>
</evidence>
<feature type="transmembrane region" description="Helical" evidence="9">
    <location>
        <begin position="274"/>
        <end position="295"/>
    </location>
</feature>
<feature type="transmembrane region" description="Helical" evidence="9">
    <location>
        <begin position="94"/>
        <end position="115"/>
    </location>
</feature>
<gene>
    <name evidence="10" type="primary">tqsA</name>
    <name evidence="10" type="ORF">AMURIS_03350</name>
</gene>
<feature type="transmembrane region" description="Helical" evidence="9">
    <location>
        <begin position="50"/>
        <end position="73"/>
    </location>
</feature>
<keyword evidence="11" id="KW-1185">Reference proteome</keyword>
<evidence type="ECO:0000256" key="6">
    <source>
        <dbReference type="ARBA" id="ARBA00022989"/>
    </source>
</evidence>
<dbReference type="EMBL" id="OFSM01000018">
    <property type="protein sequence ID" value="SOY30619.1"/>
    <property type="molecule type" value="Genomic_DNA"/>
</dbReference>
<organism evidence="10 11">
    <name type="scientific">Acetatifactor muris</name>
    <dbReference type="NCBI Taxonomy" id="879566"/>
    <lineage>
        <taxon>Bacteria</taxon>
        <taxon>Bacillati</taxon>
        <taxon>Bacillota</taxon>
        <taxon>Clostridia</taxon>
        <taxon>Lachnospirales</taxon>
        <taxon>Lachnospiraceae</taxon>
        <taxon>Acetatifactor</taxon>
    </lineage>
</organism>
<feature type="region of interest" description="Disordered" evidence="8">
    <location>
        <begin position="411"/>
        <end position="442"/>
    </location>
</feature>